<organism evidence="2 3">
    <name type="scientific">Candidatus Nitrosoglobus terrae</name>
    <dbReference type="NCBI Taxonomy" id="1630141"/>
    <lineage>
        <taxon>Bacteria</taxon>
        <taxon>Pseudomonadati</taxon>
        <taxon>Pseudomonadota</taxon>
        <taxon>Gammaproteobacteria</taxon>
        <taxon>Chromatiales</taxon>
        <taxon>Chromatiaceae</taxon>
        <taxon>Candidatus Nitrosoglobus</taxon>
    </lineage>
</organism>
<dbReference type="InterPro" id="IPR016193">
    <property type="entry name" value="Cytidine_deaminase-like"/>
</dbReference>
<dbReference type="Proteomes" id="UP000243679">
    <property type="component" value="Chromosome"/>
</dbReference>
<proteinExistence type="predicted"/>
<sequence>MLTDADLKYLHRCVELARQALEAGNPPFGLLLVSASGEVLAEDYNQIRSSGDYTHHPEMSVARWATMHLSAKERLMVG</sequence>
<reference evidence="2 3" key="1">
    <citation type="journal article" date="2017" name="ISME J.">
        <title>An acid-tolerant ammonia-oxidizing ?-proteobacterium from soil.</title>
        <authorList>
            <person name="Hayatsu M."/>
            <person name="Tago K."/>
            <person name="Uchiyama I."/>
            <person name="Toyoda A."/>
            <person name="Wang Y."/>
            <person name="Shimomura Y."/>
            <person name="Okubo T."/>
            <person name="Kurisu F."/>
            <person name="Hirono Y."/>
            <person name="Nonaka K."/>
            <person name="Akiyama H."/>
            <person name="Itoh T."/>
            <person name="Takami H."/>
        </authorList>
    </citation>
    <scope>NUCLEOTIDE SEQUENCE [LARGE SCALE GENOMIC DNA]</scope>
    <source>
        <strain evidence="2 3">TAO100</strain>
    </source>
</reference>
<dbReference type="Gene3D" id="3.40.140.10">
    <property type="entry name" value="Cytidine Deaminase, domain 2"/>
    <property type="match status" value="1"/>
</dbReference>
<accession>A0A1Q2SP71</accession>
<dbReference type="Pfam" id="PF00383">
    <property type="entry name" value="dCMP_cyt_deam_1"/>
    <property type="match status" value="1"/>
</dbReference>
<dbReference type="SUPFAM" id="SSF53927">
    <property type="entry name" value="Cytidine deaminase-like"/>
    <property type="match status" value="1"/>
</dbReference>
<feature type="domain" description="CMP/dCMP-type deaminase" evidence="1">
    <location>
        <begin position="4"/>
        <end position="78"/>
    </location>
</feature>
<gene>
    <name evidence="2" type="ORF">TAO_1564</name>
</gene>
<keyword evidence="3" id="KW-1185">Reference proteome</keyword>
<evidence type="ECO:0000313" key="2">
    <source>
        <dbReference type="EMBL" id="BAW80934.1"/>
    </source>
</evidence>
<dbReference type="PROSITE" id="PS51747">
    <property type="entry name" value="CYT_DCMP_DEAMINASES_2"/>
    <property type="match status" value="1"/>
</dbReference>
<dbReference type="GO" id="GO:0003824">
    <property type="term" value="F:catalytic activity"/>
    <property type="evidence" value="ECO:0007669"/>
    <property type="project" value="InterPro"/>
</dbReference>
<evidence type="ECO:0000259" key="1">
    <source>
        <dbReference type="PROSITE" id="PS51747"/>
    </source>
</evidence>
<name>A0A1Q2SP71_9GAMM</name>
<evidence type="ECO:0000313" key="3">
    <source>
        <dbReference type="Proteomes" id="UP000243679"/>
    </source>
</evidence>
<dbReference type="EMBL" id="AP014836">
    <property type="protein sequence ID" value="BAW80934.1"/>
    <property type="molecule type" value="Genomic_DNA"/>
</dbReference>
<protein>
    <recommendedName>
        <fullName evidence="1">CMP/dCMP-type deaminase domain-containing protein</fullName>
    </recommendedName>
</protein>
<dbReference type="AlphaFoldDB" id="A0A1Q2SP71"/>
<dbReference type="KEGG" id="ntt:TAO_1564"/>
<dbReference type="InterPro" id="IPR002125">
    <property type="entry name" value="CMP_dCMP_dom"/>
</dbReference>
<dbReference type="RefSeq" id="WP_231910632.1">
    <property type="nucleotide sequence ID" value="NZ_AP014836.1"/>
</dbReference>